<keyword evidence="5 9" id="KW-1133">Transmembrane helix</keyword>
<evidence type="ECO:0000256" key="8">
    <source>
        <dbReference type="ARBA" id="ARBA00046280"/>
    </source>
</evidence>
<evidence type="ECO:0000313" key="11">
    <source>
        <dbReference type="EMBL" id="KND04509.1"/>
    </source>
</evidence>
<feature type="domain" description="T-SNARE coiled-coil homology" evidence="10">
    <location>
        <begin position="9"/>
        <end position="71"/>
    </location>
</feature>
<dbReference type="InterPro" id="IPR000727">
    <property type="entry name" value="T_SNARE_dom"/>
</dbReference>
<keyword evidence="4" id="KW-0653">Protein transport</keyword>
<dbReference type="InterPro" id="IPR039899">
    <property type="entry name" value="BET1_SNARE"/>
</dbReference>
<dbReference type="GeneID" id="27683980"/>
<keyword evidence="7 9" id="KW-0472">Membrane</keyword>
<dbReference type="RefSeq" id="XP_016612548.1">
    <property type="nucleotide sequence ID" value="XM_016748569.1"/>
</dbReference>
<evidence type="ECO:0000313" key="12">
    <source>
        <dbReference type="Proteomes" id="UP000053201"/>
    </source>
</evidence>
<keyword evidence="6" id="KW-0333">Golgi apparatus</keyword>
<keyword evidence="12" id="KW-1185">Reference proteome</keyword>
<proteinExistence type="predicted"/>
<evidence type="ECO:0000256" key="4">
    <source>
        <dbReference type="ARBA" id="ARBA00022927"/>
    </source>
</evidence>
<evidence type="ECO:0000256" key="5">
    <source>
        <dbReference type="ARBA" id="ARBA00022989"/>
    </source>
</evidence>
<evidence type="ECO:0000259" key="10">
    <source>
        <dbReference type="PROSITE" id="PS50192"/>
    </source>
</evidence>
<evidence type="ECO:0000256" key="9">
    <source>
        <dbReference type="SAM" id="Phobius"/>
    </source>
</evidence>
<evidence type="ECO:0000256" key="6">
    <source>
        <dbReference type="ARBA" id="ARBA00023034"/>
    </source>
</evidence>
<reference evidence="11 12" key="1">
    <citation type="submission" date="2009-08" db="EMBL/GenBank/DDBJ databases">
        <title>The Genome Sequence of Spizellomyces punctatus strain DAOM BR117.</title>
        <authorList>
            <consortium name="The Broad Institute Genome Sequencing Platform"/>
            <person name="Russ C."/>
            <person name="Cuomo C."/>
            <person name="Shea T."/>
            <person name="Young S.K."/>
            <person name="Zeng Q."/>
            <person name="Koehrsen M."/>
            <person name="Haas B."/>
            <person name="Borodovsky M."/>
            <person name="Guigo R."/>
            <person name="Alvarado L."/>
            <person name="Berlin A."/>
            <person name="Bochicchio J."/>
            <person name="Borenstein D."/>
            <person name="Chapman S."/>
            <person name="Chen Z."/>
            <person name="Engels R."/>
            <person name="Freedman E."/>
            <person name="Gellesch M."/>
            <person name="Goldberg J."/>
            <person name="Griggs A."/>
            <person name="Gujja S."/>
            <person name="Heiman D."/>
            <person name="Hepburn T."/>
            <person name="Howarth C."/>
            <person name="Jen D."/>
            <person name="Larson L."/>
            <person name="Lewis B."/>
            <person name="Mehta T."/>
            <person name="Park D."/>
            <person name="Pearson M."/>
            <person name="Roberts A."/>
            <person name="Saif S."/>
            <person name="Shenoy N."/>
            <person name="Sisk P."/>
            <person name="Stolte C."/>
            <person name="Sykes S."/>
            <person name="Thomson T."/>
            <person name="Walk T."/>
            <person name="White J."/>
            <person name="Yandava C."/>
            <person name="Burger G."/>
            <person name="Gray M.W."/>
            <person name="Holland P.W.H."/>
            <person name="King N."/>
            <person name="Lang F.B.F."/>
            <person name="Roger A.J."/>
            <person name="Ruiz-Trillo I."/>
            <person name="Lander E."/>
            <person name="Nusbaum C."/>
        </authorList>
    </citation>
    <scope>NUCLEOTIDE SEQUENCE [LARGE SCALE GENOMIC DNA]</scope>
    <source>
        <strain evidence="11 12">DAOM BR117</strain>
    </source>
</reference>
<evidence type="ECO:0000256" key="7">
    <source>
        <dbReference type="ARBA" id="ARBA00023136"/>
    </source>
</evidence>
<dbReference type="GO" id="GO:0000139">
    <property type="term" value="C:Golgi membrane"/>
    <property type="evidence" value="ECO:0007669"/>
    <property type="project" value="UniProtKB-SubCell"/>
</dbReference>
<evidence type="ECO:0000256" key="3">
    <source>
        <dbReference type="ARBA" id="ARBA00022692"/>
    </source>
</evidence>
<dbReference type="AlphaFoldDB" id="A0A0L0HUG2"/>
<keyword evidence="3 9" id="KW-0812">Transmembrane</keyword>
<organism evidence="11 12">
    <name type="scientific">Spizellomyces punctatus (strain DAOM BR117)</name>
    <dbReference type="NCBI Taxonomy" id="645134"/>
    <lineage>
        <taxon>Eukaryota</taxon>
        <taxon>Fungi</taxon>
        <taxon>Fungi incertae sedis</taxon>
        <taxon>Chytridiomycota</taxon>
        <taxon>Chytridiomycota incertae sedis</taxon>
        <taxon>Chytridiomycetes</taxon>
        <taxon>Spizellomycetales</taxon>
        <taxon>Spizellomycetaceae</taxon>
        <taxon>Spizellomyces</taxon>
    </lineage>
</organism>
<dbReference type="PROSITE" id="PS50192">
    <property type="entry name" value="T_SNARE"/>
    <property type="match status" value="1"/>
</dbReference>
<feature type="transmembrane region" description="Helical" evidence="9">
    <location>
        <begin position="80"/>
        <end position="97"/>
    </location>
</feature>
<accession>A0A0L0HUG2</accession>
<sequence>MSNRYDPTDRLLDQNDESLSNLTSKVSTLKHISMDIYDGVQEDHRRLDDISTTFTSARTEVMASARRLHTTLTVRYGRNAWKIVGCLVGVVVVWLVWRRWS</sequence>
<dbReference type="VEuPathDB" id="FungiDB:SPPG_00237"/>
<name>A0A0L0HUG2_SPIPD</name>
<comment type="subcellular location">
    <subcellularLocation>
        <location evidence="8">Endomembrane system</location>
        <topology evidence="8">Single-pass type IV membrane protein</topology>
    </subcellularLocation>
    <subcellularLocation>
        <location evidence="1">Golgi apparatus membrane</location>
    </subcellularLocation>
</comment>
<dbReference type="CDD" id="cd15853">
    <property type="entry name" value="SNARE_Bet1"/>
    <property type="match status" value="1"/>
</dbReference>
<dbReference type="PANTHER" id="PTHR12791">
    <property type="entry name" value="GOLGI SNARE BET1-RELATED"/>
    <property type="match status" value="1"/>
</dbReference>
<dbReference type="GO" id="GO:0015031">
    <property type="term" value="P:protein transport"/>
    <property type="evidence" value="ECO:0007669"/>
    <property type="project" value="UniProtKB-KW"/>
</dbReference>
<gene>
    <name evidence="11" type="ORF">SPPG_00237</name>
</gene>
<dbReference type="InParanoid" id="A0A0L0HUG2"/>
<dbReference type="SUPFAM" id="SSF58038">
    <property type="entry name" value="SNARE fusion complex"/>
    <property type="match status" value="1"/>
</dbReference>
<evidence type="ECO:0000256" key="2">
    <source>
        <dbReference type="ARBA" id="ARBA00022448"/>
    </source>
</evidence>
<dbReference type="Proteomes" id="UP000053201">
    <property type="component" value="Unassembled WGS sequence"/>
</dbReference>
<keyword evidence="2" id="KW-0813">Transport</keyword>
<dbReference type="FunCoup" id="A0A0L0HUG2">
    <property type="interactions" value="15"/>
</dbReference>
<dbReference type="OrthoDB" id="3063237at2759"/>
<dbReference type="EMBL" id="KQ257450">
    <property type="protein sequence ID" value="KND04509.1"/>
    <property type="molecule type" value="Genomic_DNA"/>
</dbReference>
<evidence type="ECO:0000256" key="1">
    <source>
        <dbReference type="ARBA" id="ARBA00004394"/>
    </source>
</evidence>
<protein>
    <recommendedName>
        <fullName evidence="10">t-SNARE coiled-coil homology domain-containing protein</fullName>
    </recommendedName>
</protein>
<dbReference type="Gene3D" id="1.20.5.110">
    <property type="match status" value="1"/>
</dbReference>